<dbReference type="Gene3D" id="1.25.40.420">
    <property type="match status" value="1"/>
</dbReference>
<dbReference type="Pfam" id="PF07707">
    <property type="entry name" value="BACK"/>
    <property type="match status" value="1"/>
</dbReference>
<organism evidence="4">
    <name type="scientific">Capitella teleta</name>
    <name type="common">Polychaete worm</name>
    <dbReference type="NCBI Taxonomy" id="283909"/>
    <lineage>
        <taxon>Eukaryota</taxon>
        <taxon>Metazoa</taxon>
        <taxon>Spiralia</taxon>
        <taxon>Lophotrochozoa</taxon>
        <taxon>Annelida</taxon>
        <taxon>Polychaeta</taxon>
        <taxon>Sedentaria</taxon>
        <taxon>Scolecida</taxon>
        <taxon>Capitellidae</taxon>
        <taxon>Capitella</taxon>
    </lineage>
</organism>
<evidence type="ECO:0000313" key="6">
    <source>
        <dbReference type="Proteomes" id="UP000014760"/>
    </source>
</evidence>
<sequence>MREAEELVDITLVFDERRVKCHKVILAGTCGFFHRMFLSECSSNEVVLKEISASTGVPLVDYLYTGHIELTTQNAQDLLAASEMLLLVTLKQNVEEFLCRHTEPTNCISHLNLARIYDLKTLLEDSRKYLHDHVTEVFNNKELHLLQEGDLVDIITANDQQEDNFRFLQKWAKSDERRTGDFVSLLQHVQLSQCCKAFLWDTVMMEELMFNKHCMKLLQEAIQADPPEQQTLAVGDAAGKIWICTDNQKWHPIQKPPAQNMFYSGCASPGGFIVSGGCLNNIRQRDCYSYDVENDRWNTLPPMPTARSHHSSLFHKGQFYVIGGRDDLNLDSVESLDTKSLEWQQHPPMPRHLYLAGVVSFSGNIFVLGGYEANYEVDVNEYDVTQRTWKQRSPMPEVCEGGSATSFGDHVYFVGGRNRSCMQFDPREDTWCLLQRPLISHHFGFSATLNKKIWICGGNNEEAIEEYSPRTDKWTILPLKMPPGRSIFMRFALRIDDFS</sequence>
<dbReference type="EnsemblMetazoa" id="CapteT124196">
    <property type="protein sequence ID" value="CapteP124196"/>
    <property type="gene ID" value="CapteG124196"/>
</dbReference>
<evidence type="ECO:0000313" key="5">
    <source>
        <dbReference type="EnsemblMetazoa" id="CapteP124196"/>
    </source>
</evidence>
<gene>
    <name evidence="4" type="ORF">CAPTEDRAFT_124196</name>
</gene>
<feature type="domain" description="BTB" evidence="3">
    <location>
        <begin position="8"/>
        <end position="72"/>
    </location>
</feature>
<evidence type="ECO:0000256" key="2">
    <source>
        <dbReference type="ARBA" id="ARBA00022737"/>
    </source>
</evidence>
<protein>
    <recommendedName>
        <fullName evidence="3">BTB domain-containing protein</fullName>
    </recommendedName>
</protein>
<dbReference type="InterPro" id="IPR015915">
    <property type="entry name" value="Kelch-typ_b-propeller"/>
</dbReference>
<reference evidence="5" key="3">
    <citation type="submission" date="2015-06" db="UniProtKB">
        <authorList>
            <consortium name="EnsemblMetazoa"/>
        </authorList>
    </citation>
    <scope>IDENTIFICATION</scope>
</reference>
<dbReference type="InterPro" id="IPR011333">
    <property type="entry name" value="SKP1/BTB/POZ_sf"/>
</dbReference>
<accession>R7U895</accession>
<keyword evidence="2" id="KW-0677">Repeat</keyword>
<dbReference type="EMBL" id="KB306425">
    <property type="protein sequence ID" value="ELT99891.1"/>
    <property type="molecule type" value="Genomic_DNA"/>
</dbReference>
<dbReference type="InterPro" id="IPR011705">
    <property type="entry name" value="BACK"/>
</dbReference>
<dbReference type="InterPro" id="IPR000210">
    <property type="entry name" value="BTB/POZ_dom"/>
</dbReference>
<dbReference type="EMBL" id="AMQN01009866">
    <property type="status" value="NOT_ANNOTATED_CDS"/>
    <property type="molecule type" value="Genomic_DNA"/>
</dbReference>
<dbReference type="PROSITE" id="PS50097">
    <property type="entry name" value="BTB"/>
    <property type="match status" value="1"/>
</dbReference>
<evidence type="ECO:0000259" key="3">
    <source>
        <dbReference type="PROSITE" id="PS50097"/>
    </source>
</evidence>
<dbReference type="InterPro" id="IPR056737">
    <property type="entry name" value="Beta-prop_ATRN-MKLN-like"/>
</dbReference>
<dbReference type="SMART" id="SM00875">
    <property type="entry name" value="BACK"/>
    <property type="match status" value="1"/>
</dbReference>
<proteinExistence type="predicted"/>
<dbReference type="SUPFAM" id="SSF54695">
    <property type="entry name" value="POZ domain"/>
    <property type="match status" value="1"/>
</dbReference>
<reference evidence="4 6" key="2">
    <citation type="journal article" date="2013" name="Nature">
        <title>Insights into bilaterian evolution from three spiralian genomes.</title>
        <authorList>
            <person name="Simakov O."/>
            <person name="Marletaz F."/>
            <person name="Cho S.J."/>
            <person name="Edsinger-Gonzales E."/>
            <person name="Havlak P."/>
            <person name="Hellsten U."/>
            <person name="Kuo D.H."/>
            <person name="Larsson T."/>
            <person name="Lv J."/>
            <person name="Arendt D."/>
            <person name="Savage R."/>
            <person name="Osoegawa K."/>
            <person name="de Jong P."/>
            <person name="Grimwood J."/>
            <person name="Chapman J.A."/>
            <person name="Shapiro H."/>
            <person name="Aerts A."/>
            <person name="Otillar R.P."/>
            <person name="Terry A.Y."/>
            <person name="Boore J.L."/>
            <person name="Grigoriev I.V."/>
            <person name="Lindberg D.R."/>
            <person name="Seaver E.C."/>
            <person name="Weisblat D.A."/>
            <person name="Putnam N.H."/>
            <person name="Rokhsar D.S."/>
        </authorList>
    </citation>
    <scope>NUCLEOTIDE SEQUENCE</scope>
    <source>
        <strain evidence="4 6">I ESC-2004</strain>
    </source>
</reference>
<dbReference type="Pfam" id="PF24981">
    <property type="entry name" value="Beta-prop_ATRN-LZTR1"/>
    <property type="match status" value="1"/>
</dbReference>
<keyword evidence="6" id="KW-1185">Reference proteome</keyword>
<dbReference type="OrthoDB" id="5803581at2759"/>
<evidence type="ECO:0000256" key="1">
    <source>
        <dbReference type="ARBA" id="ARBA00022441"/>
    </source>
</evidence>
<dbReference type="OMA" id="HTHYITS"/>
<dbReference type="SMART" id="SM00612">
    <property type="entry name" value="Kelch"/>
    <property type="match status" value="5"/>
</dbReference>
<dbReference type="Gene3D" id="3.30.710.10">
    <property type="entry name" value="Potassium Channel Kv1.1, Chain A"/>
    <property type="match status" value="1"/>
</dbReference>
<dbReference type="SMART" id="SM00225">
    <property type="entry name" value="BTB"/>
    <property type="match status" value="1"/>
</dbReference>
<dbReference type="PANTHER" id="PTHR24412:SF489">
    <property type="entry name" value="RING FINGER DOMAIN AND KELCH REPEAT-CONTAINING PROTEIN DDB_G0271372"/>
    <property type="match status" value="1"/>
</dbReference>
<dbReference type="Gene3D" id="2.120.10.80">
    <property type="entry name" value="Kelch-type beta propeller"/>
    <property type="match status" value="1"/>
</dbReference>
<dbReference type="SUPFAM" id="SSF117281">
    <property type="entry name" value="Kelch motif"/>
    <property type="match status" value="1"/>
</dbReference>
<dbReference type="PANTHER" id="PTHR24412">
    <property type="entry name" value="KELCH PROTEIN"/>
    <property type="match status" value="1"/>
</dbReference>
<dbReference type="AlphaFoldDB" id="R7U895"/>
<evidence type="ECO:0000313" key="4">
    <source>
        <dbReference type="EMBL" id="ELT99891.1"/>
    </source>
</evidence>
<reference evidence="6" key="1">
    <citation type="submission" date="2012-12" db="EMBL/GenBank/DDBJ databases">
        <authorList>
            <person name="Hellsten U."/>
            <person name="Grimwood J."/>
            <person name="Chapman J.A."/>
            <person name="Shapiro H."/>
            <person name="Aerts A."/>
            <person name="Otillar R.P."/>
            <person name="Terry A.Y."/>
            <person name="Boore J.L."/>
            <person name="Simakov O."/>
            <person name="Marletaz F."/>
            <person name="Cho S.-J."/>
            <person name="Edsinger-Gonzales E."/>
            <person name="Havlak P."/>
            <person name="Kuo D.-H."/>
            <person name="Larsson T."/>
            <person name="Lv J."/>
            <person name="Arendt D."/>
            <person name="Savage R."/>
            <person name="Osoegawa K."/>
            <person name="de Jong P."/>
            <person name="Lindberg D.R."/>
            <person name="Seaver E.C."/>
            <person name="Weisblat D.A."/>
            <person name="Putnam N.H."/>
            <person name="Grigoriev I.V."/>
            <person name="Rokhsar D.S."/>
        </authorList>
    </citation>
    <scope>NUCLEOTIDE SEQUENCE</scope>
    <source>
        <strain evidence="6">I ESC-2004</strain>
    </source>
</reference>
<dbReference type="PIRSF" id="PIRSF037037">
    <property type="entry name" value="Kelch-like_protein_gigaxonin"/>
    <property type="match status" value="1"/>
</dbReference>
<dbReference type="HOGENOM" id="CLU_004253_14_0_1"/>
<dbReference type="InterPro" id="IPR006652">
    <property type="entry name" value="Kelch_1"/>
</dbReference>
<keyword evidence="1" id="KW-0880">Kelch repeat</keyword>
<dbReference type="STRING" id="283909.R7U895"/>
<dbReference type="Proteomes" id="UP000014760">
    <property type="component" value="Unassembled WGS sequence"/>
</dbReference>
<name>R7U895_CAPTE</name>
<dbReference type="InterPro" id="IPR017096">
    <property type="entry name" value="BTB-kelch_protein"/>
</dbReference>
<dbReference type="Pfam" id="PF00651">
    <property type="entry name" value="BTB"/>
    <property type="match status" value="1"/>
</dbReference>